<dbReference type="SMART" id="SM00729">
    <property type="entry name" value="Elp3"/>
    <property type="match status" value="1"/>
</dbReference>
<dbReference type="GO" id="GO:0004109">
    <property type="term" value="F:coproporphyrinogen oxidase activity"/>
    <property type="evidence" value="ECO:0007669"/>
    <property type="project" value="InterPro"/>
</dbReference>
<dbReference type="InterPro" id="IPR006638">
    <property type="entry name" value="Elp3/MiaA/NifB-like_rSAM"/>
</dbReference>
<dbReference type="InterPro" id="IPR058240">
    <property type="entry name" value="rSAM_sf"/>
</dbReference>
<dbReference type="GO" id="GO:0006779">
    <property type="term" value="P:porphyrin-containing compound biosynthetic process"/>
    <property type="evidence" value="ECO:0007669"/>
    <property type="project" value="InterPro"/>
</dbReference>
<comment type="function">
    <text evidence="10">Probably acts as a heme chaperone, transferring heme to an unknown acceptor. Binds one molecule of heme per monomer, possibly covalently. Binds 1 [4Fe-4S] cluster. The cluster is coordinated with 3 cysteines and an exchangeable S-adenosyl-L-methionine.</text>
</comment>
<dbReference type="GO" id="GO:0051539">
    <property type="term" value="F:4 iron, 4 sulfur cluster binding"/>
    <property type="evidence" value="ECO:0007669"/>
    <property type="project" value="UniProtKB-UniRule"/>
</dbReference>
<dbReference type="PROSITE" id="PS51918">
    <property type="entry name" value="RADICAL_SAM"/>
    <property type="match status" value="1"/>
</dbReference>
<keyword evidence="12" id="KW-0560">Oxidoreductase</keyword>
<feature type="domain" description="Radical SAM core" evidence="11">
    <location>
        <begin position="1"/>
        <end position="234"/>
    </location>
</feature>
<comment type="similarity">
    <text evidence="2">Belongs to the anaerobic coproporphyrinogen-III oxidase family. HemW subfamily.</text>
</comment>
<keyword evidence="4 10" id="KW-0349">Heme</keyword>
<evidence type="ECO:0000256" key="7">
    <source>
        <dbReference type="ARBA" id="ARBA00023004"/>
    </source>
</evidence>
<name>B3E770_TRIL1</name>
<dbReference type="KEGG" id="glo:Glov_1228"/>
<keyword evidence="7 10" id="KW-0408">Iron</keyword>
<dbReference type="Gene3D" id="3.20.20.70">
    <property type="entry name" value="Aldolase class I"/>
    <property type="match status" value="1"/>
</dbReference>
<dbReference type="InterPro" id="IPR010723">
    <property type="entry name" value="HemN_C"/>
</dbReference>
<keyword evidence="13" id="KW-1185">Reference proteome</keyword>
<dbReference type="InterPro" id="IPR007197">
    <property type="entry name" value="rSAM"/>
</dbReference>
<dbReference type="eggNOG" id="COG0635">
    <property type="taxonomic scope" value="Bacteria"/>
</dbReference>
<evidence type="ECO:0000256" key="1">
    <source>
        <dbReference type="ARBA" id="ARBA00001966"/>
    </source>
</evidence>
<dbReference type="InterPro" id="IPR034505">
    <property type="entry name" value="Coproporphyrinogen-III_oxidase"/>
</dbReference>
<dbReference type="GO" id="GO:0046872">
    <property type="term" value="F:metal ion binding"/>
    <property type="evidence" value="ECO:0007669"/>
    <property type="project" value="UniProtKB-UniRule"/>
</dbReference>
<organism evidence="12 13">
    <name type="scientific">Trichlorobacter lovleyi (strain ATCC BAA-1151 / DSM 17278 / SZ)</name>
    <name type="common">Geobacter lovleyi</name>
    <dbReference type="NCBI Taxonomy" id="398767"/>
    <lineage>
        <taxon>Bacteria</taxon>
        <taxon>Pseudomonadati</taxon>
        <taxon>Thermodesulfobacteriota</taxon>
        <taxon>Desulfuromonadia</taxon>
        <taxon>Geobacterales</taxon>
        <taxon>Geobacteraceae</taxon>
        <taxon>Trichlorobacter</taxon>
    </lineage>
</organism>
<proteinExistence type="inferred from homology"/>
<dbReference type="EMBL" id="CP001089">
    <property type="protein sequence ID" value="ACD94950.1"/>
    <property type="molecule type" value="Genomic_DNA"/>
</dbReference>
<dbReference type="InterPro" id="IPR004559">
    <property type="entry name" value="HemW-like"/>
</dbReference>
<dbReference type="SFLD" id="SFLDS00029">
    <property type="entry name" value="Radical_SAM"/>
    <property type="match status" value="1"/>
</dbReference>
<dbReference type="GO" id="GO:0005737">
    <property type="term" value="C:cytoplasm"/>
    <property type="evidence" value="ECO:0007669"/>
    <property type="project" value="UniProtKB-SubCell"/>
</dbReference>
<evidence type="ECO:0000256" key="2">
    <source>
        <dbReference type="ARBA" id="ARBA00006100"/>
    </source>
</evidence>
<dbReference type="Proteomes" id="UP000002420">
    <property type="component" value="Chromosome"/>
</dbReference>
<accession>B3E770</accession>
<sequence length="380" mass="42171">MFSRLYIHIPWCLSKCGYCAFSSRPLEPHQLEQTCHLLLREMELAATVYPLNQPLRSLYFGGGTPSLLDPEQVSRLISGSQALFGHSSTIEITLEANPGTVSLDSLTGYYQAGVSRLSLGAQSFNDQLLQTLGRRHTAVETCNAFQLAQQAGFSSIGLDLICGLPDQTMTDWQQDLAAALALQPDHLSVYGLTIEEETPFAGRYPVGSDALPDHDLSAGMLEEADSRLTAAGYDHYEIANFARPGCRSQHNCGYWQRDGYLGIGPGAHSFLRQEWGIRWGNQSVFETWAAAIHDRKLAATEQQELTREDALSEYIFLGLRMADGISLNGFAEEFGERLEHRFSEAIHQLQQAGLLTCSQDRLCLTKQGMLLSNQVFVRFL</sequence>
<evidence type="ECO:0000313" key="13">
    <source>
        <dbReference type="Proteomes" id="UP000002420"/>
    </source>
</evidence>
<evidence type="ECO:0000256" key="10">
    <source>
        <dbReference type="RuleBase" id="RU364116"/>
    </source>
</evidence>
<dbReference type="PANTHER" id="PTHR13932:SF5">
    <property type="entry name" value="RADICAL S-ADENOSYL METHIONINE DOMAIN-CONTAINING PROTEIN 1, MITOCHONDRIAL"/>
    <property type="match status" value="1"/>
</dbReference>
<dbReference type="OrthoDB" id="9808022at2"/>
<evidence type="ECO:0000256" key="3">
    <source>
        <dbReference type="ARBA" id="ARBA00017228"/>
    </source>
</evidence>
<evidence type="ECO:0000313" key="12">
    <source>
        <dbReference type="EMBL" id="ACD94950.1"/>
    </source>
</evidence>
<comment type="cofactor">
    <cofactor evidence="1">
        <name>[4Fe-4S] cluster</name>
        <dbReference type="ChEBI" id="CHEBI:49883"/>
    </cofactor>
</comment>
<evidence type="ECO:0000256" key="4">
    <source>
        <dbReference type="ARBA" id="ARBA00022617"/>
    </source>
</evidence>
<dbReference type="STRING" id="398767.Glov_1228"/>
<keyword evidence="6 10" id="KW-0479">Metal-binding</keyword>
<dbReference type="RefSeq" id="WP_012469298.1">
    <property type="nucleotide sequence ID" value="NC_010814.1"/>
</dbReference>
<dbReference type="SFLD" id="SFLDG01065">
    <property type="entry name" value="anaerobic_coproporphyrinogen-I"/>
    <property type="match status" value="1"/>
</dbReference>
<protein>
    <recommendedName>
        <fullName evidence="3 10">Heme chaperone HemW</fullName>
    </recommendedName>
</protein>
<dbReference type="AlphaFoldDB" id="B3E770"/>
<keyword evidence="5 10" id="KW-0949">S-adenosyl-L-methionine</keyword>
<dbReference type="InterPro" id="IPR013785">
    <property type="entry name" value="Aldolase_TIM"/>
</dbReference>
<evidence type="ECO:0000256" key="9">
    <source>
        <dbReference type="ARBA" id="ARBA00023186"/>
    </source>
</evidence>
<comment type="subcellular location">
    <subcellularLocation>
        <location evidence="10">Cytoplasm</location>
    </subcellularLocation>
</comment>
<dbReference type="Pfam" id="PF06969">
    <property type="entry name" value="HemN_C"/>
    <property type="match status" value="1"/>
</dbReference>
<evidence type="ECO:0000256" key="5">
    <source>
        <dbReference type="ARBA" id="ARBA00022691"/>
    </source>
</evidence>
<keyword evidence="10" id="KW-0004">4Fe-4S</keyword>
<dbReference type="NCBIfam" id="TIGR00539">
    <property type="entry name" value="hemN_rel"/>
    <property type="match status" value="1"/>
</dbReference>
<evidence type="ECO:0000256" key="6">
    <source>
        <dbReference type="ARBA" id="ARBA00022723"/>
    </source>
</evidence>
<dbReference type="HOGENOM" id="CLU_027579_1_1_7"/>
<dbReference type="SFLD" id="SFLDF00562">
    <property type="entry name" value="HemN-like__clustered_with_heat"/>
    <property type="match status" value="1"/>
</dbReference>
<dbReference type="CDD" id="cd01335">
    <property type="entry name" value="Radical_SAM"/>
    <property type="match status" value="1"/>
</dbReference>
<dbReference type="SUPFAM" id="SSF102114">
    <property type="entry name" value="Radical SAM enzymes"/>
    <property type="match status" value="1"/>
</dbReference>
<reference evidence="12 13" key="1">
    <citation type="submission" date="2008-05" db="EMBL/GenBank/DDBJ databases">
        <title>Complete sequence of chromosome of Geobacter lovleyi SZ.</title>
        <authorList>
            <consortium name="US DOE Joint Genome Institute"/>
            <person name="Lucas S."/>
            <person name="Copeland A."/>
            <person name="Lapidus A."/>
            <person name="Glavina del Rio T."/>
            <person name="Dalin E."/>
            <person name="Tice H."/>
            <person name="Bruce D."/>
            <person name="Goodwin L."/>
            <person name="Pitluck S."/>
            <person name="Chertkov O."/>
            <person name="Meincke L."/>
            <person name="Brettin T."/>
            <person name="Detter J.C."/>
            <person name="Han C."/>
            <person name="Tapia R."/>
            <person name="Kuske C.R."/>
            <person name="Schmutz J."/>
            <person name="Larimer F."/>
            <person name="Land M."/>
            <person name="Hauser L."/>
            <person name="Kyrpides N."/>
            <person name="Mikhailova N."/>
            <person name="Sung Y."/>
            <person name="Fletcher K.E."/>
            <person name="Ritalahti K.M."/>
            <person name="Loeffler F.E."/>
            <person name="Richardson P."/>
        </authorList>
    </citation>
    <scope>NUCLEOTIDE SEQUENCE [LARGE SCALE GENOMIC DNA]</scope>
    <source>
        <strain evidence="13">ATCC BAA-1151 / DSM 17278 / SZ</strain>
    </source>
</reference>
<dbReference type="PANTHER" id="PTHR13932">
    <property type="entry name" value="COPROPORPHYRINIGEN III OXIDASE"/>
    <property type="match status" value="1"/>
</dbReference>
<dbReference type="Pfam" id="PF04055">
    <property type="entry name" value="Radical_SAM"/>
    <property type="match status" value="1"/>
</dbReference>
<evidence type="ECO:0000256" key="8">
    <source>
        <dbReference type="ARBA" id="ARBA00023014"/>
    </source>
</evidence>
<gene>
    <name evidence="12" type="ordered locus">Glov_1228</name>
</gene>
<keyword evidence="8 10" id="KW-0411">Iron-sulfur</keyword>
<keyword evidence="10" id="KW-0963">Cytoplasm</keyword>
<keyword evidence="9 10" id="KW-0143">Chaperone</keyword>
<dbReference type="SFLD" id="SFLDF00288">
    <property type="entry name" value="HemN-like__clustered_with_nucl"/>
    <property type="match status" value="1"/>
</dbReference>
<evidence type="ECO:0000259" key="11">
    <source>
        <dbReference type="PROSITE" id="PS51918"/>
    </source>
</evidence>